<reference evidence="1 2" key="1">
    <citation type="submission" date="2024-07" db="EMBL/GenBank/DDBJ databases">
        <authorList>
            <person name="Akdeniz Z."/>
        </authorList>
    </citation>
    <scope>NUCLEOTIDE SEQUENCE [LARGE SCALE GENOMIC DNA]</scope>
</reference>
<dbReference type="InterPro" id="IPR035948">
    <property type="entry name" value="YwqG-like_sf"/>
</dbReference>
<sequence length="211" mass="24018">MSDVKPISKQNKTSQNQFQIVLKTNQNQITSKTSSTLGGIPFVPQSLDFARDVSGNILPLFCQINFADMPAIPGFPIEGLFQLYQTDSFDDCGYEVLGDDVVIRFLKPEQLLEEAKDMSEYDQTKTPWMMEVPTAKNLIGTKAAYKVKSKHTIGGKPRFTQTPDHQDYINFIQFDSEDGLMIGECGIMHIFIKKEDLEEFNFEKAIFYFDN</sequence>
<evidence type="ECO:0000313" key="2">
    <source>
        <dbReference type="Proteomes" id="UP001642409"/>
    </source>
</evidence>
<name>A0ABP1HID1_9EUKA</name>
<dbReference type="InterPro" id="IPR015315">
    <property type="entry name" value="DUF1963"/>
</dbReference>
<accession>A0ABP1HID1</accession>
<organism evidence="1 2">
    <name type="scientific">Hexamita inflata</name>
    <dbReference type="NCBI Taxonomy" id="28002"/>
    <lineage>
        <taxon>Eukaryota</taxon>
        <taxon>Metamonada</taxon>
        <taxon>Diplomonadida</taxon>
        <taxon>Hexamitidae</taxon>
        <taxon>Hexamitinae</taxon>
        <taxon>Hexamita</taxon>
    </lineage>
</organism>
<dbReference type="PANTHER" id="PTHR36436">
    <property type="entry name" value="SLL5081 PROTEIN"/>
    <property type="match status" value="1"/>
</dbReference>
<gene>
    <name evidence="1" type="ORF">HINF_LOCUS13321</name>
</gene>
<dbReference type="Gene3D" id="2.30.320.10">
    <property type="entry name" value="YwqG-like"/>
    <property type="match status" value="1"/>
</dbReference>
<proteinExistence type="predicted"/>
<dbReference type="Proteomes" id="UP001642409">
    <property type="component" value="Unassembled WGS sequence"/>
</dbReference>
<keyword evidence="2" id="KW-1185">Reference proteome</keyword>
<comment type="caution">
    <text evidence="1">The sequence shown here is derived from an EMBL/GenBank/DDBJ whole genome shotgun (WGS) entry which is preliminary data.</text>
</comment>
<protein>
    <recommendedName>
        <fullName evidence="3">DUF1963 domain-containing protein</fullName>
    </recommendedName>
</protein>
<dbReference type="EMBL" id="CAXDID020000031">
    <property type="protein sequence ID" value="CAL5993970.1"/>
    <property type="molecule type" value="Genomic_DNA"/>
</dbReference>
<dbReference type="Pfam" id="PF09234">
    <property type="entry name" value="DUF1963"/>
    <property type="match status" value="1"/>
</dbReference>
<dbReference type="SUPFAM" id="SSF103032">
    <property type="entry name" value="Hypothetical protein YwqG"/>
    <property type="match status" value="1"/>
</dbReference>
<evidence type="ECO:0000313" key="1">
    <source>
        <dbReference type="EMBL" id="CAL5993970.1"/>
    </source>
</evidence>
<evidence type="ECO:0008006" key="3">
    <source>
        <dbReference type="Google" id="ProtNLM"/>
    </source>
</evidence>
<dbReference type="PANTHER" id="PTHR36436:SF6">
    <property type="entry name" value="SLL5081 PROTEIN"/>
    <property type="match status" value="1"/>
</dbReference>